<gene>
    <name evidence="1" type="ORF">KL86DES1_22005</name>
</gene>
<evidence type="ECO:0008006" key="2">
    <source>
        <dbReference type="Google" id="ProtNLM"/>
    </source>
</evidence>
<proteinExistence type="predicted"/>
<name>A0A212LAD6_9BACT</name>
<dbReference type="RefSeq" id="WP_179981209.1">
    <property type="nucleotide sequence ID" value="NZ_LT608333.1"/>
</dbReference>
<dbReference type="AlphaFoldDB" id="A0A212LAD6"/>
<organism evidence="1">
    <name type="scientific">uncultured Desulfovibrio sp</name>
    <dbReference type="NCBI Taxonomy" id="167968"/>
    <lineage>
        <taxon>Bacteria</taxon>
        <taxon>Pseudomonadati</taxon>
        <taxon>Thermodesulfobacteriota</taxon>
        <taxon>Desulfovibrionia</taxon>
        <taxon>Desulfovibrionales</taxon>
        <taxon>Desulfovibrionaceae</taxon>
        <taxon>Desulfovibrio</taxon>
        <taxon>environmental samples</taxon>
    </lineage>
</organism>
<dbReference type="EMBL" id="FMJC01000002">
    <property type="protein sequence ID" value="SCM74542.1"/>
    <property type="molecule type" value="Genomic_DNA"/>
</dbReference>
<evidence type="ECO:0000313" key="1">
    <source>
        <dbReference type="EMBL" id="SCM74542.1"/>
    </source>
</evidence>
<sequence>MNTSQCTARLLASAVHDMRNVLAVIRESAGLAQDLAALADSSAARNGGGALAGKQRLEAALAEAQRSVGQGAALAEAMDYLAQSGGAESGEHSGPCDLARVNRSFCLLAGRQARAAQIGLVSGECSEPVWASVPPMDVLRALLEIFDLCASVGGQVQLRFTAGRRQKEEGIVVEVLEGANRELALAAMTGSPMLSGMRPGWRAALMPWREQGPRFFLSLSACDSDAA</sequence>
<accession>A0A212LAD6</accession>
<reference evidence="1" key="1">
    <citation type="submission" date="2016-08" db="EMBL/GenBank/DDBJ databases">
        <authorList>
            <person name="Seilhamer J.J."/>
        </authorList>
    </citation>
    <scope>NUCLEOTIDE SEQUENCE</scope>
    <source>
        <strain evidence="1">86-1</strain>
    </source>
</reference>
<protein>
    <recommendedName>
        <fullName evidence="2">Histidine kinase A domain protein</fullName>
    </recommendedName>
</protein>